<proteinExistence type="predicted"/>
<reference evidence="2" key="1">
    <citation type="journal article" date="2019" name="Int. J. Syst. Evol. Microbiol.">
        <title>The Global Catalogue of Microorganisms (GCM) 10K type strain sequencing project: providing services to taxonomists for standard genome sequencing and annotation.</title>
        <authorList>
            <consortium name="The Broad Institute Genomics Platform"/>
            <consortium name="The Broad Institute Genome Sequencing Center for Infectious Disease"/>
            <person name="Wu L."/>
            <person name="Ma J."/>
        </authorList>
    </citation>
    <scope>NUCLEOTIDE SEQUENCE [LARGE SCALE GENOMIC DNA]</scope>
    <source>
        <strain evidence="2">CGMCC 1.16226</strain>
    </source>
</reference>
<organism evidence="1 2">
    <name type="scientific">Mesorhizobium calcicola</name>
    <dbReference type="NCBI Taxonomy" id="1300310"/>
    <lineage>
        <taxon>Bacteria</taxon>
        <taxon>Pseudomonadati</taxon>
        <taxon>Pseudomonadota</taxon>
        <taxon>Alphaproteobacteria</taxon>
        <taxon>Hyphomicrobiales</taxon>
        <taxon>Phyllobacteriaceae</taxon>
        <taxon>Mesorhizobium</taxon>
    </lineage>
</organism>
<evidence type="ECO:0000313" key="2">
    <source>
        <dbReference type="Proteomes" id="UP001597349"/>
    </source>
</evidence>
<dbReference type="RefSeq" id="WP_379016540.1">
    <property type="nucleotide sequence ID" value="NZ_JBHUGY010000001.1"/>
</dbReference>
<gene>
    <name evidence="1" type="ORF">ACFSQT_00625</name>
</gene>
<keyword evidence="2" id="KW-1185">Reference proteome</keyword>
<sequence length="43" mass="4986">MAEAGQADFEHELITVEEDWRKNTGDAVHQTFERDLRNAWPDG</sequence>
<dbReference type="EMBL" id="JBHUGY010000001">
    <property type="protein sequence ID" value="MFD2051723.1"/>
    <property type="molecule type" value="Genomic_DNA"/>
</dbReference>
<comment type="caution">
    <text evidence="1">The sequence shown here is derived from an EMBL/GenBank/DDBJ whole genome shotgun (WGS) entry which is preliminary data.</text>
</comment>
<evidence type="ECO:0000313" key="1">
    <source>
        <dbReference type="EMBL" id="MFD2051723.1"/>
    </source>
</evidence>
<name>A0ABW4W6U9_9HYPH</name>
<dbReference type="Proteomes" id="UP001597349">
    <property type="component" value="Unassembled WGS sequence"/>
</dbReference>
<accession>A0ABW4W6U9</accession>
<protein>
    <submittedName>
        <fullName evidence="1">Uncharacterized protein</fullName>
    </submittedName>
</protein>